<gene>
    <name evidence="1" type="ORF">Tci_672701</name>
</gene>
<proteinExistence type="predicted"/>
<protein>
    <submittedName>
        <fullName evidence="1">Uncharacterized protein</fullName>
    </submittedName>
</protein>
<name>A0A699KLE1_TANCI</name>
<reference evidence="1" key="1">
    <citation type="journal article" date="2019" name="Sci. Rep.">
        <title>Draft genome of Tanacetum cinerariifolium, the natural source of mosquito coil.</title>
        <authorList>
            <person name="Yamashiro T."/>
            <person name="Shiraishi A."/>
            <person name="Satake H."/>
            <person name="Nakayama K."/>
        </authorList>
    </citation>
    <scope>NUCLEOTIDE SEQUENCE</scope>
</reference>
<dbReference type="EMBL" id="BKCJ010532244">
    <property type="protein sequence ID" value="GFB00730.1"/>
    <property type="molecule type" value="Genomic_DNA"/>
</dbReference>
<dbReference type="InterPro" id="IPR036926">
    <property type="entry name" value="Thymidate_synth/dCMP_Mease_sf"/>
</dbReference>
<evidence type="ECO:0000313" key="1">
    <source>
        <dbReference type="EMBL" id="GFB00730.1"/>
    </source>
</evidence>
<dbReference type="AlphaFoldDB" id="A0A699KLE1"/>
<organism evidence="1">
    <name type="scientific">Tanacetum cinerariifolium</name>
    <name type="common">Dalmatian daisy</name>
    <name type="synonym">Chrysanthemum cinerariifolium</name>
    <dbReference type="NCBI Taxonomy" id="118510"/>
    <lineage>
        <taxon>Eukaryota</taxon>
        <taxon>Viridiplantae</taxon>
        <taxon>Streptophyta</taxon>
        <taxon>Embryophyta</taxon>
        <taxon>Tracheophyta</taxon>
        <taxon>Spermatophyta</taxon>
        <taxon>Magnoliopsida</taxon>
        <taxon>eudicotyledons</taxon>
        <taxon>Gunneridae</taxon>
        <taxon>Pentapetalae</taxon>
        <taxon>asterids</taxon>
        <taxon>campanulids</taxon>
        <taxon>Asterales</taxon>
        <taxon>Asteraceae</taxon>
        <taxon>Asteroideae</taxon>
        <taxon>Anthemideae</taxon>
        <taxon>Anthemidinae</taxon>
        <taxon>Tanacetum</taxon>
    </lineage>
</organism>
<sequence>MKTLGCWREAWQEQKSSWQSWLRMGKHSLLADSIKKVLWLGVVEELLWLISGSTSAKEQDFTSTNDVKIRVGREDGLMEVNAREQTREREWQQRINDIN</sequence>
<comment type="caution">
    <text evidence="1">The sequence shown here is derived from an EMBL/GenBank/DDBJ whole genome shotgun (WGS) entry which is preliminary data.</text>
</comment>
<feature type="non-terminal residue" evidence="1">
    <location>
        <position position="99"/>
    </location>
</feature>
<dbReference type="SUPFAM" id="SSF55831">
    <property type="entry name" value="Thymidylate synthase/dCMP hydroxymethylase"/>
    <property type="match status" value="1"/>
</dbReference>
<accession>A0A699KLE1</accession>